<feature type="region of interest" description="Disordered" evidence="20">
    <location>
        <begin position="1815"/>
        <end position="1841"/>
    </location>
</feature>
<keyword evidence="6 21" id="KW-0812">Transmembrane</keyword>
<feature type="compositionally biased region" description="Polar residues" evidence="20">
    <location>
        <begin position="1815"/>
        <end position="1826"/>
    </location>
</feature>
<dbReference type="GO" id="GO:0042045">
    <property type="term" value="P:epithelial fluid transport"/>
    <property type="evidence" value="ECO:0007669"/>
    <property type="project" value="UniProtKB-ARBA"/>
</dbReference>
<evidence type="ECO:0000256" key="8">
    <source>
        <dbReference type="ARBA" id="ARBA00022737"/>
    </source>
</evidence>
<dbReference type="PRINTS" id="PR00167">
    <property type="entry name" value="CACHANNEL"/>
</dbReference>
<feature type="compositionally biased region" description="Basic residues" evidence="20">
    <location>
        <begin position="2102"/>
        <end position="2116"/>
    </location>
</feature>
<feature type="transmembrane region" description="Helical" evidence="21">
    <location>
        <begin position="155"/>
        <end position="175"/>
    </location>
</feature>
<keyword evidence="10 18" id="KW-0851">Voltage-gated channel</keyword>
<dbReference type="RefSeq" id="XP_050555310.1">
    <property type="nucleotide sequence ID" value="XM_050699353.1"/>
</dbReference>
<dbReference type="FunFam" id="1.20.120.350:FF:000006">
    <property type="entry name" value="Voltage-dependent L-type calcium channel subunit alpha"/>
    <property type="match status" value="1"/>
</dbReference>
<keyword evidence="19" id="KW-0175">Coiled coil</keyword>
<dbReference type="FunFam" id="1.10.287.70:FF:000007">
    <property type="entry name" value="Voltage-dependent L-type calcium channel subunit alpha"/>
    <property type="match status" value="1"/>
</dbReference>
<dbReference type="InterPro" id="IPR027359">
    <property type="entry name" value="Volt_channel_dom_sf"/>
</dbReference>
<dbReference type="GO" id="GO:0009582">
    <property type="term" value="P:detection of abiotic stimulus"/>
    <property type="evidence" value="ECO:0007669"/>
    <property type="project" value="UniProtKB-ARBA"/>
</dbReference>
<dbReference type="SUPFAM" id="SSF81324">
    <property type="entry name" value="Voltage-gated potassium channels"/>
    <property type="match status" value="4"/>
</dbReference>
<dbReference type="FunFam" id="1.20.120.350:FF:000064">
    <property type="entry name" value="Voltage-dependent L-type calcium channel subunit alpha"/>
    <property type="match status" value="1"/>
</dbReference>
<dbReference type="InterPro" id="IPR002077">
    <property type="entry name" value="VDCCAlpha1"/>
</dbReference>
<evidence type="ECO:0000256" key="11">
    <source>
        <dbReference type="ARBA" id="ARBA00022989"/>
    </source>
</evidence>
<keyword evidence="15" id="KW-0325">Glycoprotein</keyword>
<evidence type="ECO:0000256" key="17">
    <source>
        <dbReference type="PIRSR" id="PIRSR602077-1"/>
    </source>
</evidence>
<feature type="transmembrane region" description="Helical" evidence="21">
    <location>
        <begin position="84"/>
        <end position="103"/>
    </location>
</feature>
<evidence type="ECO:0000256" key="4">
    <source>
        <dbReference type="ARBA" id="ARBA00022568"/>
    </source>
</evidence>
<dbReference type="FunFam" id="1.10.238.10:FF:000063">
    <property type="entry name" value="Voltage-dependent N-type calcium channel subunit alpha"/>
    <property type="match status" value="1"/>
</dbReference>
<evidence type="ECO:0000256" key="19">
    <source>
        <dbReference type="SAM" id="Coils"/>
    </source>
</evidence>
<dbReference type="GO" id="GO:0016322">
    <property type="term" value="P:neuron remodeling"/>
    <property type="evidence" value="ECO:0007669"/>
    <property type="project" value="UniProtKB-ARBA"/>
</dbReference>
<evidence type="ECO:0000256" key="18">
    <source>
        <dbReference type="RuleBase" id="RU003808"/>
    </source>
</evidence>
<feature type="transmembrane region" description="Helical" evidence="21">
    <location>
        <begin position="216"/>
        <end position="238"/>
    </location>
</feature>
<dbReference type="Pfam" id="PF16905">
    <property type="entry name" value="GPHH"/>
    <property type="match status" value="1"/>
</dbReference>
<evidence type="ECO:0000256" key="10">
    <source>
        <dbReference type="ARBA" id="ARBA00022882"/>
    </source>
</evidence>
<feature type="domain" description="Voltage-dependent calcium channel alpha-1 subunit IQ" evidence="22">
    <location>
        <begin position="1595"/>
        <end position="1629"/>
    </location>
</feature>
<feature type="compositionally biased region" description="Acidic residues" evidence="20">
    <location>
        <begin position="763"/>
        <end position="806"/>
    </location>
</feature>
<keyword evidence="2" id="KW-0813">Transport</keyword>
<dbReference type="InterPro" id="IPR005821">
    <property type="entry name" value="Ion_trans_dom"/>
</dbReference>
<keyword evidence="9 17" id="KW-0106">Calcium</keyword>
<comment type="function">
    <text evidence="18">Voltage-sensitive calcium channels (VSCC) mediate the entry of calcium ions into excitable cells and are also involved in a variety of calcium-dependent processes, including muscle contraction, hormone or neurotransmitter release, gene expression, cell motility, cell division and cell death.</text>
</comment>
<reference evidence="24 25" key="1">
    <citation type="submission" date="2025-04" db="UniProtKB">
        <authorList>
            <consortium name="RefSeq"/>
        </authorList>
    </citation>
    <scope>IDENTIFICATION</scope>
    <source>
        <tissue evidence="24 25">Whole larval tissue</tissue>
    </source>
</reference>
<comment type="subcellular location">
    <subcellularLocation>
        <location evidence="1 18">Membrane</location>
        <topology evidence="1 18">Multi-pass membrane protein</topology>
    </subcellularLocation>
</comment>
<dbReference type="FunFam" id="1.20.120.350:FF:000010">
    <property type="entry name" value="Voltage-dependent L-type calcium channel subunit alpha"/>
    <property type="match status" value="1"/>
</dbReference>
<keyword evidence="13 21" id="KW-0472">Membrane</keyword>
<name>A0A9R0DJ93_SPOFR</name>
<dbReference type="FunFam" id="1.10.287.70:FF:000009">
    <property type="entry name" value="Voltage-dependent L-type calcium channel subunit alpha"/>
    <property type="match status" value="1"/>
</dbReference>
<feature type="binding site" evidence="17">
    <location>
        <position position="309"/>
    </location>
    <ligand>
        <name>Ca(2+)</name>
        <dbReference type="ChEBI" id="CHEBI:29108"/>
    </ligand>
</feature>
<dbReference type="Gene3D" id="1.20.120.350">
    <property type="entry name" value="Voltage-gated potassium channels. Chain C"/>
    <property type="match status" value="4"/>
</dbReference>
<keyword evidence="7 17" id="KW-0479">Metal-binding</keyword>
<feature type="transmembrane region" description="Helical" evidence="21">
    <location>
        <begin position="678"/>
        <end position="706"/>
    </location>
</feature>
<evidence type="ECO:0000256" key="14">
    <source>
        <dbReference type="ARBA" id="ARBA00023157"/>
    </source>
</evidence>
<feature type="region of interest" description="Disordered" evidence="20">
    <location>
        <begin position="1932"/>
        <end position="1975"/>
    </location>
</feature>
<evidence type="ECO:0000256" key="15">
    <source>
        <dbReference type="ARBA" id="ARBA00023180"/>
    </source>
</evidence>
<keyword evidence="4 18" id="KW-0109">Calcium transport</keyword>
<evidence type="ECO:0000259" key="22">
    <source>
        <dbReference type="SMART" id="SM01062"/>
    </source>
</evidence>
<evidence type="ECO:0000256" key="13">
    <source>
        <dbReference type="ARBA" id="ARBA00023136"/>
    </source>
</evidence>
<dbReference type="RefSeq" id="XP_035456659.1">
    <property type="nucleotide sequence ID" value="XM_035600766.2"/>
</dbReference>
<feature type="coiled-coil region" evidence="19">
    <location>
        <begin position="2007"/>
        <end position="2041"/>
    </location>
</feature>
<dbReference type="GO" id="GO:0098703">
    <property type="term" value="P:calcium ion import across plasma membrane"/>
    <property type="evidence" value="ECO:0007669"/>
    <property type="project" value="TreeGrafter"/>
</dbReference>
<evidence type="ECO:0000256" key="3">
    <source>
        <dbReference type="ARBA" id="ARBA00022553"/>
    </source>
</evidence>
<feature type="binding site" evidence="17">
    <location>
        <position position="1092"/>
    </location>
    <ligand>
        <name>Ca(2+)</name>
        <dbReference type="ChEBI" id="CHEBI:29108"/>
    </ligand>
</feature>
<dbReference type="GO" id="GO:0016324">
    <property type="term" value="C:apical plasma membrane"/>
    <property type="evidence" value="ECO:0007669"/>
    <property type="project" value="UniProtKB-ARBA"/>
</dbReference>
<keyword evidence="3" id="KW-0597">Phosphoprotein</keyword>
<organism evidence="23 24">
    <name type="scientific">Spodoptera frugiperda</name>
    <name type="common">Fall armyworm</name>
    <dbReference type="NCBI Taxonomy" id="7108"/>
    <lineage>
        <taxon>Eukaryota</taxon>
        <taxon>Metazoa</taxon>
        <taxon>Ecdysozoa</taxon>
        <taxon>Arthropoda</taxon>
        <taxon>Hexapoda</taxon>
        <taxon>Insecta</taxon>
        <taxon>Pterygota</taxon>
        <taxon>Neoptera</taxon>
        <taxon>Endopterygota</taxon>
        <taxon>Lepidoptera</taxon>
        <taxon>Glossata</taxon>
        <taxon>Ditrysia</taxon>
        <taxon>Noctuoidea</taxon>
        <taxon>Noctuidae</taxon>
        <taxon>Amphipyrinae</taxon>
        <taxon>Spodoptera</taxon>
    </lineage>
</organism>
<dbReference type="FunFam" id="1.10.287.70:FF:000107">
    <property type="entry name" value="Voltage-dependent L-type calcium channel subunit alpha"/>
    <property type="match status" value="1"/>
</dbReference>
<feature type="transmembrane region" description="Helical" evidence="21">
    <location>
        <begin position="1260"/>
        <end position="1277"/>
    </location>
</feature>
<feature type="transmembrane region" description="Helical" evidence="21">
    <location>
        <begin position="1200"/>
        <end position="1218"/>
    </location>
</feature>
<evidence type="ECO:0000256" key="5">
    <source>
        <dbReference type="ARBA" id="ARBA00022673"/>
    </source>
</evidence>
<dbReference type="InterPro" id="IPR031649">
    <property type="entry name" value="GPHH_dom"/>
</dbReference>
<evidence type="ECO:0000256" key="20">
    <source>
        <dbReference type="SAM" id="MobiDB-lite"/>
    </source>
</evidence>
<dbReference type="InterPro" id="IPR005446">
    <property type="entry name" value="VDCC_L_a1su"/>
</dbReference>
<comment type="similarity">
    <text evidence="18">Belongs to the calcium channel alpha-1 subunit (TC 1.A.1.11) family.</text>
</comment>
<evidence type="ECO:0000256" key="9">
    <source>
        <dbReference type="ARBA" id="ARBA00022837"/>
    </source>
</evidence>
<dbReference type="PRINTS" id="PR01630">
    <property type="entry name" value="LVDCCALPHA1"/>
</dbReference>
<feature type="transmembrane region" description="Helical" evidence="21">
    <location>
        <begin position="470"/>
        <end position="491"/>
    </location>
</feature>
<dbReference type="GO" id="GO:0050906">
    <property type="term" value="P:detection of stimulus involved in sensory perception"/>
    <property type="evidence" value="ECO:0007669"/>
    <property type="project" value="UniProtKB-ARBA"/>
</dbReference>
<evidence type="ECO:0000256" key="12">
    <source>
        <dbReference type="ARBA" id="ARBA00023065"/>
    </source>
</evidence>
<keyword evidence="23" id="KW-1185">Reference proteome</keyword>
<feature type="compositionally biased region" description="Basic and acidic residues" evidence="20">
    <location>
        <begin position="1829"/>
        <end position="1841"/>
    </location>
</feature>
<evidence type="ECO:0000313" key="23">
    <source>
        <dbReference type="Proteomes" id="UP000829999"/>
    </source>
</evidence>
<feature type="region of interest" description="Disordered" evidence="20">
    <location>
        <begin position="1"/>
        <end position="32"/>
    </location>
</feature>
<feature type="compositionally biased region" description="Low complexity" evidence="20">
    <location>
        <begin position="10"/>
        <end position="21"/>
    </location>
</feature>
<keyword evidence="8" id="KW-0677">Repeat</keyword>
<feature type="transmembrane region" description="Helical" evidence="21">
    <location>
        <begin position="918"/>
        <end position="939"/>
    </location>
</feature>
<accession>A0A9R0DJ93</accession>
<evidence type="ECO:0000256" key="1">
    <source>
        <dbReference type="ARBA" id="ARBA00004141"/>
    </source>
</evidence>
<feature type="transmembrane region" description="Helical" evidence="21">
    <location>
        <begin position="503"/>
        <end position="523"/>
    </location>
</feature>
<feature type="compositionally biased region" description="Low complexity" evidence="20">
    <location>
        <begin position="2079"/>
        <end position="2090"/>
    </location>
</feature>
<keyword evidence="11 21" id="KW-1133">Transmembrane helix</keyword>
<feature type="transmembrane region" description="Helical" evidence="21">
    <location>
        <begin position="1338"/>
        <end position="1361"/>
    </location>
</feature>
<dbReference type="InterPro" id="IPR014873">
    <property type="entry name" value="VDCC_a1su_IQ"/>
</dbReference>
<keyword evidence="5 18" id="KW-0107">Calcium channel</keyword>
<keyword evidence="14" id="KW-1015">Disulfide bond</keyword>
<feature type="transmembrane region" description="Helical" evidence="21">
    <location>
        <begin position="1123"/>
        <end position="1146"/>
    </location>
</feature>
<evidence type="ECO:0000313" key="25">
    <source>
        <dbReference type="RefSeq" id="XP_050555310.1"/>
    </source>
</evidence>
<dbReference type="GO" id="GO:0019722">
    <property type="term" value="P:calcium-mediated signaling"/>
    <property type="evidence" value="ECO:0007669"/>
    <property type="project" value="UniProtKB-ARBA"/>
</dbReference>
<dbReference type="Pfam" id="PF00520">
    <property type="entry name" value="Ion_trans"/>
    <property type="match status" value="4"/>
</dbReference>
<protein>
    <recommendedName>
        <fullName evidence="18">Voltage-dependent L-type calcium channel subunit alpha</fullName>
    </recommendedName>
</protein>
<feature type="region of interest" description="Disordered" evidence="20">
    <location>
        <begin position="2079"/>
        <end position="2116"/>
    </location>
</feature>
<dbReference type="Gene3D" id="6.10.250.2500">
    <property type="match status" value="1"/>
</dbReference>
<evidence type="ECO:0000256" key="6">
    <source>
        <dbReference type="ARBA" id="ARBA00022692"/>
    </source>
</evidence>
<feature type="transmembrane region" description="Helical" evidence="21">
    <location>
        <begin position="328"/>
        <end position="350"/>
    </location>
</feature>
<keyword evidence="16" id="KW-0407">Ion channel</keyword>
<dbReference type="GO" id="GO:0005891">
    <property type="term" value="C:voltage-gated calcium channel complex"/>
    <property type="evidence" value="ECO:0007669"/>
    <property type="project" value="InterPro"/>
</dbReference>
<dbReference type="GO" id="GO:0016323">
    <property type="term" value="C:basolateral plasma membrane"/>
    <property type="evidence" value="ECO:0007669"/>
    <property type="project" value="UniProtKB-ARBA"/>
</dbReference>
<dbReference type="GeneID" id="118280599"/>
<feature type="transmembrane region" description="Helical" evidence="21">
    <location>
        <begin position="592"/>
        <end position="625"/>
    </location>
</feature>
<dbReference type="Gene3D" id="1.10.287.70">
    <property type="match status" value="4"/>
</dbReference>
<feature type="transmembrane region" description="Helical" evidence="21">
    <location>
        <begin position="879"/>
        <end position="897"/>
    </location>
</feature>
<feature type="transmembrane region" description="Helical" evidence="21">
    <location>
        <begin position="1436"/>
        <end position="1460"/>
    </location>
</feature>
<gene>
    <name evidence="24 25" type="primary">LOC118280599</name>
</gene>
<dbReference type="InterPro" id="IPR050599">
    <property type="entry name" value="VDCC_alpha-1_subunit"/>
</dbReference>
<dbReference type="PANTHER" id="PTHR45628">
    <property type="entry name" value="VOLTAGE-DEPENDENT CALCIUM CHANNEL TYPE A SUBUNIT ALPHA-1"/>
    <property type="match status" value="1"/>
</dbReference>
<dbReference type="GO" id="GO:0009581">
    <property type="term" value="P:detection of external stimulus"/>
    <property type="evidence" value="ECO:0007669"/>
    <property type="project" value="UniProtKB-ARBA"/>
</dbReference>
<dbReference type="FunFam" id="1.20.120.350:FF:000001">
    <property type="entry name" value="Voltage-dependent L-type calcium channel subunit alpha"/>
    <property type="match status" value="1"/>
</dbReference>
<proteinExistence type="inferred from homology"/>
<dbReference type="PANTHER" id="PTHR45628:SF1">
    <property type="entry name" value="VOLTAGE-DEPENDENT CALCIUM CHANNEL TYPE D SUBUNIT ALPHA-1"/>
    <property type="match status" value="1"/>
</dbReference>
<keyword evidence="12" id="KW-0406">Ion transport</keyword>
<sequence>MSVAEGGGPEAPALTAPATTPTTPPPTAIGADATGQLIQVPVAPRKPPRRGPKVQQERPKRALFCLTLKNPVRKTFIDIVEWKPFEYMILTTIFANCIALAVYTPYPASDSNYTNWVLEKIEYVFLVIFTGECVMKIIAYGFIMHPGSYLRNGWNLLDFTIVVIGMVSTVLSSIFKDAFDVKALRAFRVLRPLRLVSGVPSLQIVLNSILKAMVPLLHIALLVIFVIIIYAIIGLELFSGKMHKSCYNKYTDEIMDTPHPCDVDNGFNCSQIGEEMECREGWIGPNFGITNFDNFGLSMLTVFQCITLEGWTDVMYNIQDAMGNSWEWIYFVSMVILGAFFVMNLILGVLSGEFSKEREKAKNRGDFQKLREKQQLEEDLKGYLDWITQAEYLEPLADQHEHHPPVDQTRDYGIEYISGQTQNEHDSTDHLGIETNEQQKVSFCKAWKKDFDKVNRRMKRACRKAVKSQTFYWLIIVLVFLNTVVLASEHYQQPEWLDLFQEYGNAFFVALFTLEMLVKMYSLGLQLPPNMFQGYFVSLFNRFDCFVVIGSISEMVLTKTEVMPPLGISVLRCVRLLRVFKVTKYWRSLSNLVASLLNSIQSIASLLLLLFLFIMIFALLGMQVFGGKFNYDPVEEKDRHNFDCFWQALLTVFQILTGEDWNAVMYEGIKAYGGVGTLGILACIYFIILFICGNYILLNVFLAIAVDNLADAESLTNIEKDEAQAPEEKEGGSVVAAEGVHIDTDDEYIHDDDVYTSDNSEREYEETGSEGEQQDEMEGEIEEIIDEENEGNERTEEEQEREDQEMMEGHQRNHIVNTELEEEPRLKRKPTTSSARPRRLSEVDICDTKKPIPDATSFFIFTKTNRFRVFCYKMSSSSTFGNIILVCIMLSSAMLAAEDPLDAAQKGFRNWLLSQFDVFFTGIFTLELFLKLVTYGLLLHEGAFLRSAFNVLDMLVVCVSLVSMSFKSGSISVVKILRVFRVLRPLRAINRAKGLKYVVKCVIVAIKTIGNIMLVTYLLQFMFAVVGVQLFKGKFFRCNDISKMTKDECQGTYLVFENRNYLVRDREWTRYDFHFDNVMKGMLTLFTVSTFEGWPGLLYVSIDSNAEDRGPITNFRPIVAAYYIIYIIIIAFFMVNIFVGFVIVTFQNEGEQEYKNCELDKNQRNCIEFALKAKPIRRYIPKHRIQYKVWWFVTSQPFEYAIFVLIMINTITLAMKYHNQPHEYSKALDLLNMLFTAVFALEFIFKLAAFRFKNYFGDAWNTFDFIIVLGSIIDIVVSQVNELKNQGSGITRTHVVKESSIPSINFFRLFRVMRLVKLLSRGEGIRTLLWTFIKSFQALPYVALLILMLFFIYAVVGMQVFGKIAIDDDSPITRNNHFQTFPQALLVLFRSATGEAWQDIMMGVSPEPEVKCDKNYHEEGDVEIEDSGGTCGSVLAFPYFISFYVLCSFLIINLFVAVIMDNFDYLTRDWSILGPHHLDEFIRLWSEYDPDAKGRIKHLDVVTLLRKISPPLGFGKLCPHRVACKRLVSMNMPLNSDGTVLFNATLFAVVRTSLKIKTEGNIDDCNTELRAVIKKIWKRTSPKLLDQVVPPPGDPNEITVGKFYATFLIQDYFRRFKKRKEQEMRQSDEQTHHQMTLQAGLRTLHEAGPELKRAISGNLDDISAECDVPMHRRNHSLFGGVWSSIRRHGPNRHFHRHRKHGEPPTDEQTIYTHSSSAEQLLTGHDGGGGGAAGVGNHLSSMMQREYGVGPLPLTPNLANGQPKEQIPLRPLIFNGESEKIYQVLDNQKSNYPEMLGQIGLAFGCVNYLSTPSEGLTASKPTATVSRQKVHPEDSTSSREKLSIPRMASMEDKTPSPNAFEQIQPKISPLLASECTPTTESRTMTLYGYNAAAKLPFAFSHAKERVSRGGERRSLRAIKPALCGAGRMVRSASSGAASHAPPARLVDRPHSPGGDSFGRGVVSLPGSPRGNNSSAPVVVGSAESLVTRVLTEQGLGEYCDPEFVRNTSREMQEALEMTQEQMDRAAHQLMINEKNIKQAQSQQPQVGNIWVIGRHPCPSVPPVPPAGDDAAAGVQAVIAPAPSQRAPAQPATGPCGARDHTRQTHHRKKRKRKPVLV</sequence>
<feature type="region of interest" description="Disordered" evidence="20">
    <location>
        <begin position="740"/>
        <end position="810"/>
    </location>
</feature>
<evidence type="ECO:0000256" key="7">
    <source>
        <dbReference type="ARBA" id="ARBA00022723"/>
    </source>
</evidence>
<dbReference type="Gene3D" id="6.10.250.2180">
    <property type="match status" value="1"/>
</dbReference>
<feature type="compositionally biased region" description="Low complexity" evidence="20">
    <location>
        <begin position="1932"/>
        <end position="1942"/>
    </location>
</feature>
<dbReference type="SMART" id="SM01062">
    <property type="entry name" value="Ca_chan_IQ"/>
    <property type="match status" value="1"/>
</dbReference>
<dbReference type="Pfam" id="PF08763">
    <property type="entry name" value="Ca_chan_IQ"/>
    <property type="match status" value="1"/>
</dbReference>
<evidence type="ECO:0000313" key="24">
    <source>
        <dbReference type="RefSeq" id="XP_035456659.1"/>
    </source>
</evidence>
<dbReference type="GO" id="GO:0046872">
    <property type="term" value="F:metal ion binding"/>
    <property type="evidence" value="ECO:0007669"/>
    <property type="project" value="UniProtKB-KW"/>
</dbReference>
<evidence type="ECO:0000256" key="21">
    <source>
        <dbReference type="SAM" id="Phobius"/>
    </source>
</evidence>
<feature type="binding site" evidence="17">
    <location>
        <position position="659"/>
    </location>
    <ligand>
        <name>Ca(2+)</name>
        <dbReference type="ChEBI" id="CHEBI:29108"/>
    </ligand>
</feature>
<feature type="region of interest" description="Disordered" evidence="20">
    <location>
        <begin position="820"/>
        <end position="839"/>
    </location>
</feature>
<dbReference type="GO" id="GO:0008331">
    <property type="term" value="F:high voltage-gated calcium channel activity"/>
    <property type="evidence" value="ECO:0007669"/>
    <property type="project" value="TreeGrafter"/>
</dbReference>
<feature type="transmembrane region" description="Helical" evidence="21">
    <location>
        <begin position="123"/>
        <end position="143"/>
    </location>
</feature>
<evidence type="ECO:0000256" key="2">
    <source>
        <dbReference type="ARBA" id="ARBA00022448"/>
    </source>
</evidence>
<evidence type="ECO:0000256" key="16">
    <source>
        <dbReference type="ARBA" id="ARBA00023303"/>
    </source>
</evidence>
<dbReference type="Proteomes" id="UP000829999">
    <property type="component" value="Chromosome 16"/>
</dbReference>
<feature type="transmembrane region" description="Helical" evidence="21">
    <location>
        <begin position="1230"/>
        <end position="1248"/>
    </location>
</feature>